<evidence type="ECO:0000313" key="1">
    <source>
        <dbReference type="EMBL" id="SAM03542.1"/>
    </source>
</evidence>
<dbReference type="AlphaFoldDB" id="A0A163TCN8"/>
<accession>A0A163TCN8</accession>
<name>A0A163TCN8_ABSGL</name>
<dbReference type="EMBL" id="LT554202">
    <property type="protein sequence ID" value="SAM03542.1"/>
    <property type="molecule type" value="Genomic_DNA"/>
</dbReference>
<dbReference type="Proteomes" id="UP000078561">
    <property type="component" value="Unassembled WGS sequence"/>
</dbReference>
<dbReference type="OrthoDB" id="2289841at2759"/>
<sequence length="246" mass="27883">MDFRTLCAPNLPGSEHLSQQIFKSRWVMDLILSMVLVATTSDYYCADSYFANGTNCDILLKSKDDDGCPVMVEIQDAVTSTWIRDKLLLDYCNQIIRSTGKVPIVIVFPIHPLSEDLNEVFDKEQEHWFAHQITVKILAKKLYIVDPATIRNATIDPLPPIAALAVFLADQKRSFFESDYHNEPTFRKLYDLAFEICEKGGLKTGIMGRYSAQKQLIKKVTQLVDANDGSLNDYLVQMHDLLSAMP</sequence>
<protein>
    <submittedName>
        <fullName evidence="1">Uncharacterized protein</fullName>
    </submittedName>
</protein>
<organism evidence="1">
    <name type="scientific">Absidia glauca</name>
    <name type="common">Pin mould</name>
    <dbReference type="NCBI Taxonomy" id="4829"/>
    <lineage>
        <taxon>Eukaryota</taxon>
        <taxon>Fungi</taxon>
        <taxon>Fungi incertae sedis</taxon>
        <taxon>Mucoromycota</taxon>
        <taxon>Mucoromycotina</taxon>
        <taxon>Mucoromycetes</taxon>
        <taxon>Mucorales</taxon>
        <taxon>Cunninghamellaceae</taxon>
        <taxon>Absidia</taxon>
    </lineage>
</organism>
<keyword evidence="2" id="KW-1185">Reference proteome</keyword>
<proteinExistence type="predicted"/>
<reference evidence="1" key="1">
    <citation type="submission" date="2016-04" db="EMBL/GenBank/DDBJ databases">
        <authorList>
            <person name="Evans L.H."/>
            <person name="Alamgir A."/>
            <person name="Owens N."/>
            <person name="Weber N.D."/>
            <person name="Virtaneva K."/>
            <person name="Barbian K."/>
            <person name="Babar A."/>
            <person name="Rosenke K."/>
        </authorList>
    </citation>
    <scope>NUCLEOTIDE SEQUENCE [LARGE SCALE GENOMIC DNA]</scope>
    <source>
        <strain evidence="1">CBS 101.48</strain>
    </source>
</reference>
<gene>
    <name evidence="1" type="primary">ABSGL_09383.1 scaffold 11175</name>
</gene>
<dbReference type="InParanoid" id="A0A163TCN8"/>
<dbReference type="OMA" id="IMGRYSA"/>
<evidence type="ECO:0000313" key="2">
    <source>
        <dbReference type="Proteomes" id="UP000078561"/>
    </source>
</evidence>